<proteinExistence type="predicted"/>
<protein>
    <submittedName>
        <fullName evidence="1">Uncharacterized protein</fullName>
    </submittedName>
</protein>
<organism evidence="1 2">
    <name type="scientific">Wuchereria bancrofti</name>
    <dbReference type="NCBI Taxonomy" id="6293"/>
    <lineage>
        <taxon>Eukaryota</taxon>
        <taxon>Metazoa</taxon>
        <taxon>Ecdysozoa</taxon>
        <taxon>Nematoda</taxon>
        <taxon>Chromadorea</taxon>
        <taxon>Rhabditida</taxon>
        <taxon>Spirurina</taxon>
        <taxon>Spiruromorpha</taxon>
        <taxon>Filarioidea</taxon>
        <taxon>Onchocercidae</taxon>
        <taxon>Wuchereria</taxon>
    </lineage>
</organism>
<name>J9AZ97_WUCBA</name>
<gene>
    <name evidence="1" type="ORF">WUBG_09150</name>
</gene>
<evidence type="ECO:0000313" key="1">
    <source>
        <dbReference type="EMBL" id="EJW79940.1"/>
    </source>
</evidence>
<dbReference type="EMBL" id="ADBV01004969">
    <property type="protein sequence ID" value="EJW79940.1"/>
    <property type="molecule type" value="Genomic_DNA"/>
</dbReference>
<comment type="caution">
    <text evidence="1">The sequence shown here is derived from an EMBL/GenBank/DDBJ whole genome shotgun (WGS) entry which is preliminary data.</text>
</comment>
<sequence length="310" mass="33133">MGVSTSEATTETEMTGSPYSPLVAGRLTKLTATIAGSAATALWNNGYIVVKSVGFGGVDCYLPFTGSGLKTAPALNPNVIVSVDCDLKVSIGVVIRAYVKHETADTPITFEAQLFDIKIQAIEWHPSYRSCHAKVEIVKGNKGFSEILAGSTVEIDITPTQFAKMPFQDIIVLHEFTLYGEWTLAFHAYGVPAGTRLRTAVGAAASISFTVPAVTRWYLYSIQAMRTQLATLVITINDGTNEILRLDDRAAGVTTVNIPQFENGNLLAATALIGGLPLKAGWKITCTYGANQDANAYVSIIYIEVGSGDQ</sequence>
<dbReference type="Proteomes" id="UP000004810">
    <property type="component" value="Unassembled WGS sequence"/>
</dbReference>
<accession>J9AZ97</accession>
<reference evidence="2" key="1">
    <citation type="submission" date="2012-08" db="EMBL/GenBank/DDBJ databases">
        <title>The Genome Sequence of Wuchereria bancrofti.</title>
        <authorList>
            <person name="Nutman T.B."/>
            <person name="Fink D.L."/>
            <person name="Russ C."/>
            <person name="Young S."/>
            <person name="Zeng Q."/>
            <person name="Koehrsen M."/>
            <person name="Alvarado L."/>
            <person name="Berlin A."/>
            <person name="Chapman S.B."/>
            <person name="Chen Z."/>
            <person name="Freedman E."/>
            <person name="Gellesch M."/>
            <person name="Goldberg J."/>
            <person name="Griggs A."/>
            <person name="Gujja S."/>
            <person name="Heilman E.R."/>
            <person name="Heiman D."/>
            <person name="Hepburn T."/>
            <person name="Howarth C."/>
            <person name="Jen D."/>
            <person name="Larson L."/>
            <person name="Lewis B."/>
            <person name="Mehta T."/>
            <person name="Park D."/>
            <person name="Pearson M."/>
            <person name="Roberts A."/>
            <person name="Saif S."/>
            <person name="Shea T."/>
            <person name="Shenoy N."/>
            <person name="Sisk P."/>
            <person name="Stolte C."/>
            <person name="Sykes S."/>
            <person name="Walk T."/>
            <person name="White J."/>
            <person name="Yandava C."/>
            <person name="Haas B."/>
            <person name="Henn M.R."/>
            <person name="Nusbaum C."/>
            <person name="Birren B."/>
        </authorList>
    </citation>
    <scope>NUCLEOTIDE SEQUENCE [LARGE SCALE GENOMIC DNA]</scope>
    <source>
        <strain evidence="2">NA</strain>
    </source>
</reference>
<dbReference type="AlphaFoldDB" id="J9AZ97"/>
<evidence type="ECO:0000313" key="2">
    <source>
        <dbReference type="Proteomes" id="UP000004810"/>
    </source>
</evidence>